<organism evidence="2 3">
    <name type="scientific">Dentipellis fragilis</name>
    <dbReference type="NCBI Taxonomy" id="205917"/>
    <lineage>
        <taxon>Eukaryota</taxon>
        <taxon>Fungi</taxon>
        <taxon>Dikarya</taxon>
        <taxon>Basidiomycota</taxon>
        <taxon>Agaricomycotina</taxon>
        <taxon>Agaricomycetes</taxon>
        <taxon>Russulales</taxon>
        <taxon>Hericiaceae</taxon>
        <taxon>Dentipellis</taxon>
    </lineage>
</organism>
<evidence type="ECO:0000313" key="3">
    <source>
        <dbReference type="Proteomes" id="UP000298327"/>
    </source>
</evidence>
<keyword evidence="3" id="KW-1185">Reference proteome</keyword>
<dbReference type="EMBL" id="SEOQ01000743">
    <property type="protein sequence ID" value="TFY57539.1"/>
    <property type="molecule type" value="Genomic_DNA"/>
</dbReference>
<name>A0A4Y9Y9N4_9AGAM</name>
<gene>
    <name evidence="2" type="ORF">EVG20_g8508</name>
</gene>
<dbReference type="STRING" id="205917.A0A4Y9Y9N4"/>
<accession>A0A4Y9Y9N4</accession>
<feature type="domain" description="F-box" evidence="1">
    <location>
        <begin position="25"/>
        <end position="73"/>
    </location>
</feature>
<dbReference type="AlphaFoldDB" id="A0A4Y9Y9N4"/>
<dbReference type="SMART" id="SM00256">
    <property type="entry name" value="FBOX"/>
    <property type="match status" value="1"/>
</dbReference>
<dbReference type="SUPFAM" id="SSF81383">
    <property type="entry name" value="F-box domain"/>
    <property type="match status" value="1"/>
</dbReference>
<dbReference type="InterPro" id="IPR036047">
    <property type="entry name" value="F-box-like_dom_sf"/>
</dbReference>
<dbReference type="CDD" id="cd09917">
    <property type="entry name" value="F-box_SF"/>
    <property type="match status" value="1"/>
</dbReference>
<proteinExistence type="predicted"/>
<dbReference type="Pfam" id="PF12937">
    <property type="entry name" value="F-box-like"/>
    <property type="match status" value="1"/>
</dbReference>
<evidence type="ECO:0000259" key="1">
    <source>
        <dbReference type="PROSITE" id="PS50181"/>
    </source>
</evidence>
<dbReference type="PROSITE" id="PS50181">
    <property type="entry name" value="FBOX"/>
    <property type="match status" value="1"/>
</dbReference>
<evidence type="ECO:0000313" key="2">
    <source>
        <dbReference type="EMBL" id="TFY57539.1"/>
    </source>
</evidence>
<dbReference type="Gene3D" id="1.20.1280.50">
    <property type="match status" value="1"/>
</dbReference>
<comment type="caution">
    <text evidence="2">The sequence shown here is derived from an EMBL/GenBank/DDBJ whole genome shotgun (WGS) entry which is preliminary data.</text>
</comment>
<protein>
    <recommendedName>
        <fullName evidence="1">F-box domain-containing protein</fullName>
    </recommendedName>
</protein>
<reference evidence="2 3" key="1">
    <citation type="submission" date="2019-02" db="EMBL/GenBank/DDBJ databases">
        <title>Genome sequencing of the rare red list fungi Dentipellis fragilis.</title>
        <authorList>
            <person name="Buettner E."/>
            <person name="Kellner H."/>
        </authorList>
    </citation>
    <scope>NUCLEOTIDE SEQUENCE [LARGE SCALE GENOMIC DNA]</scope>
    <source>
        <strain evidence="2 3">DSM 105465</strain>
    </source>
</reference>
<sequence length="812" mass="90724">MLSHRWPLCLFAKQHRSRVQQSQDGSVLTKLPVQIILLILRGLDCRSLLRVSATCRWLRSLVDASPELQYIVVRAAEGLLEGPLDLLRASQHLQNLLDRRDRWRNMDMNKCQTIRLPNAPSLSLTNPARRTSFTNGAFVTTLHDQFRHIASVNVFLPPLHGSESHLININDFSLPPDAVLDDYLPFPLHGPVSDPVEQVLVYPGLDLLVLLKTSCSLTEDEFFYELHLRSLESAARRVHPRCSFAIIHASFKKAESSHERPFIRVMGDFIALHDFHDKGVRIVVWNWVTGDEIADIRDTLASHEVLYDLAFVAPDVIIAIVATAMFGPDTYIGTLGYATIRVYGFNPLVPREVGVRPLTLFFPTFATDISIWYSYCHSNQGQSSNWGCSVVPPVVAFSLGTASHTGKGCPPARTDVVVRCDVFALLLQRFAAPASRPPVVLSWEKWGPAWSRLLKPETDSTRYLGKIGGGRLPDPSEPPSRKKPLKLLDFCAGRYKPHELVRKPSTVRSYIFKHPVTTSLPYHVVLVHNIRRRSEFFISDDSVMTCYWVTPEGINDVNTILNFGVPIYVDVLENVGDCQWLAVVLSSQGRGEPTETLPVVWCIPLCTFQIKFAADPDDQVRVVHVQELDRLRAEVQVEARLLRLARWETCALHVRDKHISQGEDGDDRQIEEYLSQSDGQWSPGPANGSVGCICLEAAISVGYELLEKRVPTSTPISRSSSSRISQHSGLATGITTWRYGKLVVTGFVKIPGFSSVVGSVTSSQSLEALMLKSMTSVKMAVPEGPDGPEGFFQDRQGLQDSQVDRLRTIIIF</sequence>
<dbReference type="OrthoDB" id="2745718at2759"/>
<dbReference type="Proteomes" id="UP000298327">
    <property type="component" value="Unassembled WGS sequence"/>
</dbReference>
<dbReference type="InterPro" id="IPR001810">
    <property type="entry name" value="F-box_dom"/>
</dbReference>